<dbReference type="AlphaFoldDB" id="A0A916XTW6"/>
<dbReference type="GO" id="GO:0016301">
    <property type="term" value="F:kinase activity"/>
    <property type="evidence" value="ECO:0007669"/>
    <property type="project" value="UniProtKB-KW"/>
</dbReference>
<dbReference type="PROSITE" id="PS00445">
    <property type="entry name" value="FGGY_KINASES_2"/>
    <property type="match status" value="1"/>
</dbReference>
<comment type="similarity">
    <text evidence="1 4">Belongs to the FGGY kinase family.</text>
</comment>
<accession>A0A916XTW6</accession>
<gene>
    <name evidence="7" type="ORF">GCM10011335_11300</name>
</gene>
<reference evidence="7" key="1">
    <citation type="journal article" date="2014" name="Int. J. Syst. Evol. Microbiol.">
        <title>Complete genome sequence of Corynebacterium casei LMG S-19264T (=DSM 44701T), isolated from a smear-ripened cheese.</title>
        <authorList>
            <consortium name="US DOE Joint Genome Institute (JGI-PGF)"/>
            <person name="Walter F."/>
            <person name="Albersmeier A."/>
            <person name="Kalinowski J."/>
            <person name="Ruckert C."/>
        </authorList>
    </citation>
    <scope>NUCLEOTIDE SEQUENCE</scope>
    <source>
        <strain evidence="7">CGMCC 1.15493</strain>
    </source>
</reference>
<dbReference type="GO" id="GO:0005975">
    <property type="term" value="P:carbohydrate metabolic process"/>
    <property type="evidence" value="ECO:0007669"/>
    <property type="project" value="InterPro"/>
</dbReference>
<dbReference type="InterPro" id="IPR000577">
    <property type="entry name" value="Carb_kinase_FGGY"/>
</dbReference>
<evidence type="ECO:0000259" key="6">
    <source>
        <dbReference type="Pfam" id="PF02782"/>
    </source>
</evidence>
<dbReference type="Pfam" id="PF02782">
    <property type="entry name" value="FGGY_C"/>
    <property type="match status" value="1"/>
</dbReference>
<evidence type="ECO:0000256" key="1">
    <source>
        <dbReference type="ARBA" id="ARBA00009156"/>
    </source>
</evidence>
<sequence length="509" mass="53340">MAESGQDKRGTAGAAAERLVVGIDSSTQSTKAIAFDASGRTVAEGRAPVALSSPKPGHAEQEPEDWWTAACTALKAVTRAVGADRIDAVAISNQRETVAFLGADGRPIGPALVWLDERATPTHAAYAERMGRTFLHETTGKPVDTIPVVYRLDWLRQNDPALLDAAAEIVDAHGFLVRRLTGTAVASWTSADPFGIFDITAMRWSPEILASLAIPLSKLPQAVRPGTAIGQVNAAGAAATGLAEGTPLYAAGGDGQCAGLGANAFRPGQVYLNLGTATITGVYSKEPRTSLSWRTMTGPTGEGYFLESAQKAGAFFVNWVIDTFCGGRADPAVFDALEAAAARLPVGCEGLMMTPHILGVMNPHWDPKARGAIVGLSPGHGRAHLYRAALEALTLEIARALSAMAREGIALDCIRAIGGGAKSRMWLQMLADATGLPVERSATVEASALGAAIIAARGAGWFGSYKEAAEAMTEGCEKVLPRPEMRSVWDALSARQDGVYFATRAYGMP</sequence>
<dbReference type="InterPro" id="IPR050406">
    <property type="entry name" value="FGGY_Carb_Kinase"/>
</dbReference>
<dbReference type="Pfam" id="PF00370">
    <property type="entry name" value="FGGY_N"/>
    <property type="match status" value="1"/>
</dbReference>
<evidence type="ECO:0000313" key="8">
    <source>
        <dbReference type="Proteomes" id="UP000613160"/>
    </source>
</evidence>
<evidence type="ECO:0000313" key="7">
    <source>
        <dbReference type="EMBL" id="GGD10144.1"/>
    </source>
</evidence>
<dbReference type="SUPFAM" id="SSF53067">
    <property type="entry name" value="Actin-like ATPase domain"/>
    <property type="match status" value="2"/>
</dbReference>
<comment type="caution">
    <text evidence="7">The sequence shown here is derived from an EMBL/GenBank/DDBJ whole genome shotgun (WGS) entry which is preliminary data.</text>
</comment>
<dbReference type="InterPro" id="IPR018483">
    <property type="entry name" value="Carb_kinase_FGGY_CS"/>
</dbReference>
<keyword evidence="8" id="KW-1185">Reference proteome</keyword>
<dbReference type="InterPro" id="IPR018485">
    <property type="entry name" value="FGGY_C"/>
</dbReference>
<keyword evidence="3 4" id="KW-0418">Kinase</keyword>
<dbReference type="Gene3D" id="3.30.420.40">
    <property type="match status" value="2"/>
</dbReference>
<dbReference type="EMBL" id="BMJJ01000002">
    <property type="protein sequence ID" value="GGD10144.1"/>
    <property type="molecule type" value="Genomic_DNA"/>
</dbReference>
<reference evidence="7" key="2">
    <citation type="submission" date="2020-09" db="EMBL/GenBank/DDBJ databases">
        <authorList>
            <person name="Sun Q."/>
            <person name="Zhou Y."/>
        </authorList>
    </citation>
    <scope>NUCLEOTIDE SEQUENCE</scope>
    <source>
        <strain evidence="7">CGMCC 1.15493</strain>
    </source>
</reference>
<dbReference type="InterPro" id="IPR043129">
    <property type="entry name" value="ATPase_NBD"/>
</dbReference>
<dbReference type="InterPro" id="IPR018484">
    <property type="entry name" value="FGGY_N"/>
</dbReference>
<dbReference type="GO" id="GO:0016773">
    <property type="term" value="F:phosphotransferase activity, alcohol group as acceptor"/>
    <property type="evidence" value="ECO:0007669"/>
    <property type="project" value="InterPro"/>
</dbReference>
<dbReference type="PANTHER" id="PTHR43095">
    <property type="entry name" value="SUGAR KINASE"/>
    <property type="match status" value="1"/>
</dbReference>
<feature type="domain" description="Carbohydrate kinase FGGY N-terminal" evidence="5">
    <location>
        <begin position="20"/>
        <end position="261"/>
    </location>
</feature>
<dbReference type="RefSeq" id="WP_188849589.1">
    <property type="nucleotide sequence ID" value="NZ_BMJJ01000002.1"/>
</dbReference>
<dbReference type="PANTHER" id="PTHR43095:SF5">
    <property type="entry name" value="XYLULOSE KINASE"/>
    <property type="match status" value="1"/>
</dbReference>
<evidence type="ECO:0000256" key="2">
    <source>
        <dbReference type="ARBA" id="ARBA00022679"/>
    </source>
</evidence>
<protein>
    <submittedName>
        <fullName evidence="7">Xylulokinase</fullName>
    </submittedName>
</protein>
<name>A0A916XTW6_9HYPH</name>
<organism evidence="7 8">
    <name type="scientific">Aureimonas glaciei</name>
    <dbReference type="NCBI Taxonomy" id="1776957"/>
    <lineage>
        <taxon>Bacteria</taxon>
        <taxon>Pseudomonadati</taxon>
        <taxon>Pseudomonadota</taxon>
        <taxon>Alphaproteobacteria</taxon>
        <taxon>Hyphomicrobiales</taxon>
        <taxon>Aurantimonadaceae</taxon>
        <taxon>Aureimonas</taxon>
    </lineage>
</organism>
<evidence type="ECO:0000259" key="5">
    <source>
        <dbReference type="Pfam" id="PF00370"/>
    </source>
</evidence>
<dbReference type="Proteomes" id="UP000613160">
    <property type="component" value="Unassembled WGS sequence"/>
</dbReference>
<proteinExistence type="inferred from homology"/>
<dbReference type="CDD" id="cd07779">
    <property type="entry name" value="ASKHA_NBD_FGGY_YgcE-like"/>
    <property type="match status" value="1"/>
</dbReference>
<feature type="domain" description="Carbohydrate kinase FGGY C-terminal" evidence="6">
    <location>
        <begin position="271"/>
        <end position="458"/>
    </location>
</feature>
<evidence type="ECO:0000256" key="3">
    <source>
        <dbReference type="ARBA" id="ARBA00022777"/>
    </source>
</evidence>
<dbReference type="PIRSF" id="PIRSF000538">
    <property type="entry name" value="GlpK"/>
    <property type="match status" value="1"/>
</dbReference>
<evidence type="ECO:0000256" key="4">
    <source>
        <dbReference type="RuleBase" id="RU003733"/>
    </source>
</evidence>
<keyword evidence="2 4" id="KW-0808">Transferase</keyword>